<feature type="compositionally biased region" description="Basic and acidic residues" evidence="1">
    <location>
        <begin position="133"/>
        <end position="144"/>
    </location>
</feature>
<dbReference type="Proteomes" id="UP000024635">
    <property type="component" value="Unassembled WGS sequence"/>
</dbReference>
<evidence type="ECO:0000313" key="3">
    <source>
        <dbReference type="Proteomes" id="UP000024635"/>
    </source>
</evidence>
<feature type="compositionally biased region" description="Basic residues" evidence="1">
    <location>
        <begin position="217"/>
        <end position="230"/>
    </location>
</feature>
<proteinExistence type="predicted"/>
<dbReference type="AlphaFoldDB" id="A0A016RV36"/>
<name>A0A016RV36_9BILA</name>
<feature type="compositionally biased region" description="Basic and acidic residues" evidence="1">
    <location>
        <begin position="169"/>
        <end position="182"/>
    </location>
</feature>
<comment type="caution">
    <text evidence="2">The sequence shown here is derived from an EMBL/GenBank/DDBJ whole genome shotgun (WGS) entry which is preliminary data.</text>
</comment>
<protein>
    <submittedName>
        <fullName evidence="2">Uncharacterized protein</fullName>
    </submittedName>
</protein>
<keyword evidence="3" id="KW-1185">Reference proteome</keyword>
<dbReference type="EMBL" id="JARK01001701">
    <property type="protein sequence ID" value="EYB82156.1"/>
    <property type="molecule type" value="Genomic_DNA"/>
</dbReference>
<evidence type="ECO:0000313" key="2">
    <source>
        <dbReference type="EMBL" id="EYB82156.1"/>
    </source>
</evidence>
<dbReference type="OrthoDB" id="5858197at2759"/>
<gene>
    <name evidence="2" type="primary">Acey_s0365.g3577</name>
    <name evidence="2" type="ORF">Y032_0365g3577</name>
</gene>
<feature type="region of interest" description="Disordered" evidence="1">
    <location>
        <begin position="1"/>
        <end position="20"/>
    </location>
</feature>
<reference evidence="3" key="1">
    <citation type="journal article" date="2015" name="Nat. Genet.">
        <title>The genome and transcriptome of the zoonotic hookworm Ancylostoma ceylanicum identify infection-specific gene families.</title>
        <authorList>
            <person name="Schwarz E.M."/>
            <person name="Hu Y."/>
            <person name="Antoshechkin I."/>
            <person name="Miller M.M."/>
            <person name="Sternberg P.W."/>
            <person name="Aroian R.V."/>
        </authorList>
    </citation>
    <scope>NUCLEOTIDE SEQUENCE</scope>
    <source>
        <strain evidence="3">HY135</strain>
    </source>
</reference>
<accession>A0A016RV36</accession>
<sequence length="230" mass="25877">MEVKVPHITNKPRSLPSSHPACSIQVERNKKLKKPCPLSPKGCAEEEESESIEDFCCPGTTCESWLCPHCRRPLEVSSVPPPPQTIPKPRRQVYVAENFLTDSSRIRTKSQSRTNVNKQLFNTNAKSTATKSIDPRHMARERGNRPANVTPIKRGYPDRPKATSAKRRGSSERRRILADRARGIQGQSLPPRTPHSTKKYAVITIPSPIRPGSSEKAKRHSKQRRPTPKK</sequence>
<organism evidence="2 3">
    <name type="scientific">Ancylostoma ceylanicum</name>
    <dbReference type="NCBI Taxonomy" id="53326"/>
    <lineage>
        <taxon>Eukaryota</taxon>
        <taxon>Metazoa</taxon>
        <taxon>Ecdysozoa</taxon>
        <taxon>Nematoda</taxon>
        <taxon>Chromadorea</taxon>
        <taxon>Rhabditida</taxon>
        <taxon>Rhabditina</taxon>
        <taxon>Rhabditomorpha</taxon>
        <taxon>Strongyloidea</taxon>
        <taxon>Ancylostomatidae</taxon>
        <taxon>Ancylostomatinae</taxon>
        <taxon>Ancylostoma</taxon>
    </lineage>
</organism>
<evidence type="ECO:0000256" key="1">
    <source>
        <dbReference type="SAM" id="MobiDB-lite"/>
    </source>
</evidence>
<feature type="region of interest" description="Disordered" evidence="1">
    <location>
        <begin position="125"/>
        <end position="230"/>
    </location>
</feature>